<dbReference type="GO" id="GO:0031526">
    <property type="term" value="C:brush border membrane"/>
    <property type="evidence" value="ECO:0007669"/>
    <property type="project" value="TreeGrafter"/>
</dbReference>
<keyword evidence="3 7" id="KW-0812">Transmembrane</keyword>
<keyword evidence="2" id="KW-0813">Transport</keyword>
<evidence type="ECO:0000256" key="1">
    <source>
        <dbReference type="ARBA" id="ARBA00004141"/>
    </source>
</evidence>
<dbReference type="GO" id="GO:0022857">
    <property type="term" value="F:transmembrane transporter activity"/>
    <property type="evidence" value="ECO:0007669"/>
    <property type="project" value="InterPro"/>
</dbReference>
<gene>
    <name evidence="9" type="ORF">Pmani_002196</name>
</gene>
<feature type="transmembrane region" description="Helical" evidence="7">
    <location>
        <begin position="249"/>
        <end position="269"/>
    </location>
</feature>
<dbReference type="InterPro" id="IPR005829">
    <property type="entry name" value="Sugar_transporter_CS"/>
</dbReference>
<sequence length="521" mass="56315">MFRGLLAKDWQLLESLAGIPPQQNKTLKTNLTGGGVRKGTLKMVMLRSGTRTKDGEGAKTAAASESSNGSVKDIGSSRRVEEISGSSKVNKMQSRTQRVVFLSLILDLLGFTVILPLFPALLHHYSQHDSSGLYPTLLSWVSAFQLSLGIPARFHSVLFGGLLGSMFSLLQFLSSPLTGALSDVYGRKPIFMLTLVGVACSYGLWAAASNFAIFVLARVVGGATKGNVSLAYSIMTDVSDNTTRAKGMAMIGVAFSVGFTIGPAIGAAFSRWGSHGWFPASAIYALILALANILYFAVFFTESLPKTMRRESMGSRLSEAWDLINPRSLFSFTSIKGLSKEERGRLMKLGRVYFLFLFLYSGLEFTLTFVTHHKHNYDSMDQARMFTFLGLVMAGTQGGYVRRIQQGSEILKATANRGLLLMIPSFILVGVSESSLGLYTGLTLYAIGSSLMVPCLTALASCHGAASHKGTLLGIWRSLGALARAIGPIVTSVGFWSLGAEWCYVLGGISMIIPWLMLQSY</sequence>
<accession>A0AAE1QJ25</accession>
<evidence type="ECO:0000256" key="7">
    <source>
        <dbReference type="SAM" id="Phobius"/>
    </source>
</evidence>
<feature type="transmembrane region" description="Helical" evidence="7">
    <location>
        <begin position="157"/>
        <end position="178"/>
    </location>
</feature>
<name>A0AAE1QJ25_9EUCA</name>
<feature type="transmembrane region" description="Helical" evidence="7">
    <location>
        <begin position="352"/>
        <end position="371"/>
    </location>
</feature>
<feature type="region of interest" description="Disordered" evidence="6">
    <location>
        <begin position="52"/>
        <end position="75"/>
    </location>
</feature>
<feature type="transmembrane region" description="Helical" evidence="7">
    <location>
        <begin position="281"/>
        <end position="300"/>
    </location>
</feature>
<feature type="transmembrane region" description="Helical" evidence="7">
    <location>
        <begin position="383"/>
        <end position="401"/>
    </location>
</feature>
<dbReference type="PANTHER" id="PTHR23504">
    <property type="entry name" value="MAJOR FACILITATOR SUPERFAMILY DOMAIN-CONTAINING PROTEIN 10"/>
    <property type="match status" value="1"/>
</dbReference>
<feature type="transmembrane region" description="Helical" evidence="7">
    <location>
        <begin position="190"/>
        <end position="217"/>
    </location>
</feature>
<dbReference type="PANTHER" id="PTHR23504:SF31">
    <property type="entry name" value="MAJOR FACILITATOR SUPERFAMILY DOMAIN-CONTAINING PROTEIN 10"/>
    <property type="match status" value="1"/>
</dbReference>
<comment type="caution">
    <text evidence="9">The sequence shown here is derived from an EMBL/GenBank/DDBJ whole genome shotgun (WGS) entry which is preliminary data.</text>
</comment>
<reference evidence="9" key="1">
    <citation type="submission" date="2023-11" db="EMBL/GenBank/DDBJ databases">
        <title>Genome assemblies of two species of porcelain crab, Petrolisthes cinctipes and Petrolisthes manimaculis (Anomura: Porcellanidae).</title>
        <authorList>
            <person name="Angst P."/>
        </authorList>
    </citation>
    <scope>NUCLEOTIDE SEQUENCE</scope>
    <source>
        <strain evidence="9">PB745_02</strain>
        <tissue evidence="9">Gill</tissue>
    </source>
</reference>
<comment type="subcellular location">
    <subcellularLocation>
        <location evidence="1">Membrane</location>
        <topology evidence="1">Multi-pass membrane protein</topology>
    </subcellularLocation>
</comment>
<feature type="domain" description="Major facilitator superfamily (MFS) profile" evidence="8">
    <location>
        <begin position="96"/>
        <end position="521"/>
    </location>
</feature>
<organism evidence="9 10">
    <name type="scientific">Petrolisthes manimaculis</name>
    <dbReference type="NCBI Taxonomy" id="1843537"/>
    <lineage>
        <taxon>Eukaryota</taxon>
        <taxon>Metazoa</taxon>
        <taxon>Ecdysozoa</taxon>
        <taxon>Arthropoda</taxon>
        <taxon>Crustacea</taxon>
        <taxon>Multicrustacea</taxon>
        <taxon>Malacostraca</taxon>
        <taxon>Eumalacostraca</taxon>
        <taxon>Eucarida</taxon>
        <taxon>Decapoda</taxon>
        <taxon>Pleocyemata</taxon>
        <taxon>Anomura</taxon>
        <taxon>Galatheoidea</taxon>
        <taxon>Porcellanidae</taxon>
        <taxon>Petrolisthes</taxon>
    </lineage>
</organism>
<evidence type="ECO:0000259" key="8">
    <source>
        <dbReference type="PROSITE" id="PS50850"/>
    </source>
</evidence>
<dbReference type="FunFam" id="1.20.1250.20:FF:000223">
    <property type="entry name" value="Major facilitator superfamily domain-containing protein"/>
    <property type="match status" value="1"/>
</dbReference>
<evidence type="ECO:0000313" key="10">
    <source>
        <dbReference type="Proteomes" id="UP001292094"/>
    </source>
</evidence>
<feature type="transmembrane region" description="Helical" evidence="7">
    <location>
        <begin position="438"/>
        <end position="462"/>
    </location>
</feature>
<proteinExistence type="predicted"/>
<feature type="transmembrane region" description="Helical" evidence="7">
    <location>
        <begin position="99"/>
        <end position="121"/>
    </location>
</feature>
<dbReference type="InterPro" id="IPR036259">
    <property type="entry name" value="MFS_trans_sf"/>
</dbReference>
<dbReference type="PROSITE" id="PS50850">
    <property type="entry name" value="MFS"/>
    <property type="match status" value="1"/>
</dbReference>
<dbReference type="Proteomes" id="UP001292094">
    <property type="component" value="Unassembled WGS sequence"/>
</dbReference>
<keyword evidence="4 7" id="KW-1133">Transmembrane helix</keyword>
<dbReference type="InterPro" id="IPR020846">
    <property type="entry name" value="MFS_dom"/>
</dbReference>
<dbReference type="EMBL" id="JAWZYT010000157">
    <property type="protein sequence ID" value="KAK4327323.1"/>
    <property type="molecule type" value="Genomic_DNA"/>
</dbReference>
<evidence type="ECO:0000256" key="3">
    <source>
        <dbReference type="ARBA" id="ARBA00022692"/>
    </source>
</evidence>
<dbReference type="SUPFAM" id="SSF103473">
    <property type="entry name" value="MFS general substrate transporter"/>
    <property type="match status" value="1"/>
</dbReference>
<keyword evidence="10" id="KW-1185">Reference proteome</keyword>
<protein>
    <recommendedName>
        <fullName evidence="8">Major facilitator superfamily (MFS) profile domain-containing protein</fullName>
    </recommendedName>
</protein>
<dbReference type="AlphaFoldDB" id="A0AAE1QJ25"/>
<dbReference type="InterPro" id="IPR011701">
    <property type="entry name" value="MFS"/>
</dbReference>
<evidence type="ECO:0000256" key="2">
    <source>
        <dbReference type="ARBA" id="ARBA00022448"/>
    </source>
</evidence>
<dbReference type="Gene3D" id="1.20.1250.20">
    <property type="entry name" value="MFS general substrate transporter like domains"/>
    <property type="match status" value="1"/>
</dbReference>
<evidence type="ECO:0000313" key="9">
    <source>
        <dbReference type="EMBL" id="KAK4327323.1"/>
    </source>
</evidence>
<feature type="transmembrane region" description="Helical" evidence="7">
    <location>
        <begin position="133"/>
        <end position="150"/>
    </location>
</feature>
<evidence type="ECO:0000256" key="4">
    <source>
        <dbReference type="ARBA" id="ARBA00022989"/>
    </source>
</evidence>
<feature type="transmembrane region" description="Helical" evidence="7">
    <location>
        <begin position="413"/>
        <end position="432"/>
    </location>
</feature>
<dbReference type="Pfam" id="PF07690">
    <property type="entry name" value="MFS_1"/>
    <property type="match status" value="1"/>
</dbReference>
<dbReference type="PROSITE" id="PS00216">
    <property type="entry name" value="SUGAR_TRANSPORT_1"/>
    <property type="match status" value="1"/>
</dbReference>
<feature type="transmembrane region" description="Helical" evidence="7">
    <location>
        <begin position="502"/>
        <end position="518"/>
    </location>
</feature>
<evidence type="ECO:0000256" key="6">
    <source>
        <dbReference type="SAM" id="MobiDB-lite"/>
    </source>
</evidence>
<keyword evidence="5 7" id="KW-0472">Membrane</keyword>
<evidence type="ECO:0000256" key="5">
    <source>
        <dbReference type="ARBA" id="ARBA00023136"/>
    </source>
</evidence>